<evidence type="ECO:0000259" key="2">
    <source>
        <dbReference type="Pfam" id="PF06985"/>
    </source>
</evidence>
<gene>
    <name evidence="3" type="ORF">FEQUK3_LOCUS2234</name>
</gene>
<dbReference type="InterPro" id="IPR052895">
    <property type="entry name" value="HetReg/Transcr_Mod"/>
</dbReference>
<accession>A0A8J2IJE6</accession>
<dbReference type="InterPro" id="IPR010730">
    <property type="entry name" value="HET"/>
</dbReference>
<dbReference type="Pfam" id="PF06985">
    <property type="entry name" value="HET"/>
    <property type="match status" value="1"/>
</dbReference>
<feature type="region of interest" description="Disordered" evidence="1">
    <location>
        <begin position="662"/>
        <end position="685"/>
    </location>
</feature>
<reference evidence="3" key="1">
    <citation type="submission" date="2021-05" db="EMBL/GenBank/DDBJ databases">
        <authorList>
            <person name="Khan N."/>
        </authorList>
    </citation>
    <scope>NUCLEOTIDE SEQUENCE</scope>
</reference>
<evidence type="ECO:0000256" key="1">
    <source>
        <dbReference type="SAM" id="MobiDB-lite"/>
    </source>
</evidence>
<comment type="caution">
    <text evidence="3">The sequence shown here is derived from an EMBL/GenBank/DDBJ whole genome shotgun (WGS) entry which is preliminary data.</text>
</comment>
<organism evidence="3 4">
    <name type="scientific">Fusarium equiseti</name>
    <name type="common">Fusarium scirpi</name>
    <dbReference type="NCBI Taxonomy" id="61235"/>
    <lineage>
        <taxon>Eukaryota</taxon>
        <taxon>Fungi</taxon>
        <taxon>Dikarya</taxon>
        <taxon>Ascomycota</taxon>
        <taxon>Pezizomycotina</taxon>
        <taxon>Sordariomycetes</taxon>
        <taxon>Hypocreomycetidae</taxon>
        <taxon>Hypocreales</taxon>
        <taxon>Nectriaceae</taxon>
        <taxon>Fusarium</taxon>
        <taxon>Fusarium incarnatum-equiseti species complex</taxon>
    </lineage>
</organism>
<feature type="domain" description="Heterokaryon incompatibility" evidence="2">
    <location>
        <begin position="93"/>
        <end position="258"/>
    </location>
</feature>
<proteinExistence type="predicted"/>
<protein>
    <recommendedName>
        <fullName evidence="2">Heterokaryon incompatibility domain-containing protein</fullName>
    </recommendedName>
</protein>
<dbReference type="Proteomes" id="UP000693738">
    <property type="component" value="Unassembled WGS sequence"/>
</dbReference>
<name>A0A8J2IJE6_FUSEQ</name>
<evidence type="ECO:0000313" key="3">
    <source>
        <dbReference type="EMBL" id="CAG7556532.1"/>
    </source>
</evidence>
<dbReference type="EMBL" id="CAJSTJ010000099">
    <property type="protein sequence ID" value="CAG7556532.1"/>
    <property type="molecule type" value="Genomic_DNA"/>
</dbReference>
<dbReference type="AlphaFoldDB" id="A0A8J2IJE6"/>
<dbReference type="PANTHER" id="PTHR24148">
    <property type="entry name" value="ANKYRIN REPEAT DOMAIN-CONTAINING PROTEIN 39 HOMOLOG-RELATED"/>
    <property type="match status" value="1"/>
</dbReference>
<dbReference type="PANTHER" id="PTHR24148:SF64">
    <property type="entry name" value="HETEROKARYON INCOMPATIBILITY DOMAIN-CONTAINING PROTEIN"/>
    <property type="match status" value="1"/>
</dbReference>
<evidence type="ECO:0000313" key="4">
    <source>
        <dbReference type="Proteomes" id="UP000693738"/>
    </source>
</evidence>
<sequence length="690" mass="78731">MSTMASQDIYGFYVRSTIPDYFQVTESAAATSYLPYVLPDDALPTFRHPQIDASSHIRLISLLPSDGSGDPRRSKEPIKCTMEVHPLVQAPNYEAVSYTWGTMDRHMPVSILGTGTDGNETEEALLATPQLLMTLRRLRLQSSPRLLWIDQLCIDQDNLEEKGIQVQLMGSIYRAARRVIIYLGEDVMRFDEADSDHLLDLIRLPLLASQKADNVSHVMGLVDFSPTYHFENVAMRRLRAVYELLCRPWFTRAWVFQEASLAKELCVQFGSVEMKFEDLENVCDAIHHAQFELGLHQEWWAGNLATSTPGYEMIKLIQRTRRGLQDSRSQTPRPGDQSFLCKLLQTLRRVDCGDQRDLIFAFLAFQNGEGPVLKEDAYEKSVLEVWTTAAERIIKTSSSLDIFAALSGNTSLTGNQPSWVPDWANCFPYGRPVATPLSCFDACRGLPHEWCHADDPYKLRVRGKIIDTVGILYPTFMPVATQDLKGNDVSFFLRWECILQDAVRHLYTPGVWKRLGNYLDVKESNMERDLMRTLIADGTLGSKQPIQRIDKLLHAMARGKEARQWRYDRASLTDEQTQLIADYELLEELVVIAQHKNIFFTEYLQLGLAVKIVQEGDLVAILHGSKAPIILRKLIDKENEYQAVCQCYLDGWMYGKSPREVFGQTEKDPSKSPHPHGRWWDEDPDDFILV</sequence>